<dbReference type="InterPro" id="IPR004421">
    <property type="entry name" value="Carbamoyltransferase_HypF"/>
</dbReference>
<dbReference type="InterPro" id="IPR017945">
    <property type="entry name" value="DHBP_synth_RibB-like_a/b_dom"/>
</dbReference>
<dbReference type="GO" id="GO:0016743">
    <property type="term" value="F:carboxyl- or carbamoyltransferase activity"/>
    <property type="evidence" value="ECO:0007669"/>
    <property type="project" value="UniProtKB-UniRule"/>
</dbReference>
<dbReference type="InterPro" id="IPR006070">
    <property type="entry name" value="Sua5-like_dom"/>
</dbReference>
<evidence type="ECO:0000256" key="7">
    <source>
        <dbReference type="ARBA" id="ARBA00048220"/>
    </source>
</evidence>
<evidence type="ECO:0000259" key="11">
    <source>
        <dbReference type="PROSITE" id="PS51163"/>
    </source>
</evidence>
<dbReference type="GO" id="GO:0016874">
    <property type="term" value="F:ligase activity"/>
    <property type="evidence" value="ECO:0007669"/>
    <property type="project" value="UniProtKB-UniRule"/>
</dbReference>
<dbReference type="KEGG" id="acz:Acaty_c1586"/>
<comment type="catalytic activity">
    <reaction evidence="9">
        <text>an acyl phosphate + H2O = a carboxylate + phosphate + H(+)</text>
        <dbReference type="Rhea" id="RHEA:14965"/>
        <dbReference type="ChEBI" id="CHEBI:15377"/>
        <dbReference type="ChEBI" id="CHEBI:15378"/>
        <dbReference type="ChEBI" id="CHEBI:29067"/>
        <dbReference type="ChEBI" id="CHEBI:43474"/>
        <dbReference type="ChEBI" id="CHEBI:59918"/>
        <dbReference type="EC" id="3.6.1.7"/>
    </reaction>
</comment>
<name>A0A059ZUZ9_ACICK</name>
<dbReference type="GO" id="GO:0008270">
    <property type="term" value="F:zinc ion binding"/>
    <property type="evidence" value="ECO:0007669"/>
    <property type="project" value="UniProtKB-KW"/>
</dbReference>
<dbReference type="SUPFAM" id="SSF53067">
    <property type="entry name" value="Actin-like ATPase domain"/>
    <property type="match status" value="1"/>
</dbReference>
<dbReference type="InterPro" id="IPR041440">
    <property type="entry name" value="HypF_C"/>
</dbReference>
<dbReference type="EMBL" id="CP005986">
    <property type="protein sequence ID" value="AIA55450.1"/>
    <property type="molecule type" value="Genomic_DNA"/>
</dbReference>
<evidence type="ECO:0000256" key="3">
    <source>
        <dbReference type="ARBA" id="ARBA00022598"/>
    </source>
</evidence>
<organism evidence="12 13">
    <name type="scientific">Acidithiobacillus caldus (strain ATCC 51756 / DSM 8584 / KU)</name>
    <dbReference type="NCBI Taxonomy" id="637389"/>
    <lineage>
        <taxon>Bacteria</taxon>
        <taxon>Pseudomonadati</taxon>
        <taxon>Pseudomonadota</taxon>
        <taxon>Acidithiobacillia</taxon>
        <taxon>Acidithiobacillales</taxon>
        <taxon>Acidithiobacillaceae</taxon>
        <taxon>Acidithiobacillus</taxon>
    </lineage>
</organism>
<dbReference type="GO" id="GO:0003725">
    <property type="term" value="F:double-stranded RNA binding"/>
    <property type="evidence" value="ECO:0007669"/>
    <property type="project" value="InterPro"/>
</dbReference>
<keyword evidence="6" id="KW-0862">Zinc</keyword>
<comment type="catalytic activity">
    <reaction evidence="7 8">
        <text>C-terminal L-cysteinyl-[HypE protein] + carbamoyl phosphate + ATP + H2O = C-terminal S-carboxamide-L-cysteinyl-[HypE protein] + AMP + phosphate + diphosphate + H(+)</text>
        <dbReference type="Rhea" id="RHEA:55636"/>
        <dbReference type="Rhea" id="RHEA-COMP:14247"/>
        <dbReference type="Rhea" id="RHEA-COMP:14392"/>
        <dbReference type="ChEBI" id="CHEBI:15377"/>
        <dbReference type="ChEBI" id="CHEBI:15378"/>
        <dbReference type="ChEBI" id="CHEBI:30616"/>
        <dbReference type="ChEBI" id="CHEBI:33019"/>
        <dbReference type="ChEBI" id="CHEBI:43474"/>
        <dbReference type="ChEBI" id="CHEBI:58228"/>
        <dbReference type="ChEBI" id="CHEBI:76913"/>
        <dbReference type="ChEBI" id="CHEBI:139126"/>
        <dbReference type="ChEBI" id="CHEBI:456215"/>
    </reaction>
</comment>
<feature type="active site" evidence="9">
    <location>
        <position position="44"/>
    </location>
</feature>
<dbReference type="Gene3D" id="3.30.420.40">
    <property type="match status" value="1"/>
</dbReference>
<dbReference type="InterPro" id="IPR055128">
    <property type="entry name" value="HypF_C_2"/>
</dbReference>
<dbReference type="PROSITE" id="PS00150">
    <property type="entry name" value="ACYLPHOSPHATASE_1"/>
    <property type="match status" value="1"/>
</dbReference>
<dbReference type="GO" id="GO:0003998">
    <property type="term" value="F:acylphosphatase activity"/>
    <property type="evidence" value="ECO:0007669"/>
    <property type="project" value="UniProtKB-EC"/>
</dbReference>
<dbReference type="InterPro" id="IPR051060">
    <property type="entry name" value="Carbamoyltrans_HypF-like"/>
</dbReference>
<dbReference type="EC" id="6.2.-.-" evidence="8"/>
<evidence type="ECO:0000256" key="2">
    <source>
        <dbReference type="ARBA" id="ARBA00008097"/>
    </source>
</evidence>
<evidence type="ECO:0000313" key="12">
    <source>
        <dbReference type="EMBL" id="AIA55450.1"/>
    </source>
</evidence>
<evidence type="ECO:0000256" key="5">
    <source>
        <dbReference type="ARBA" id="ARBA00022771"/>
    </source>
</evidence>
<dbReference type="PIRSF" id="PIRSF006256">
    <property type="entry name" value="CMPcnvr_hdrg_mat"/>
    <property type="match status" value="1"/>
</dbReference>
<dbReference type="RefSeq" id="WP_004872449.1">
    <property type="nucleotide sequence ID" value="NZ_CP005986.1"/>
</dbReference>
<accession>A0A059ZUZ9</accession>
<dbReference type="Pfam" id="PF01300">
    <property type="entry name" value="Sua5_yciO_yrdC"/>
    <property type="match status" value="1"/>
</dbReference>
<reference evidence="12 13" key="1">
    <citation type="journal article" date="2009" name="J. Bacteriol.">
        <title>Draft genome sequence of the extremely acidophilic bacterium Acidithiobacillus caldus ATCC 51756 reveals metabolic versatility in the genus Acidithiobacillus.</title>
        <authorList>
            <person name="Valdes J."/>
            <person name="Quatrini R."/>
            <person name="Hallberg K."/>
            <person name="Dopson M."/>
            <person name="Valenzuela P.D."/>
            <person name="Holmes D.S."/>
        </authorList>
    </citation>
    <scope>NUCLEOTIDE SEQUENCE [LARGE SCALE GENOMIC DNA]</scope>
    <source>
        <strain evidence="13">ATCC 51756 / DSM 8584 / KU</strain>
    </source>
</reference>
<sequence>MNTVFADEPHGECIRVRGLVQGVGFRPTVWRLAQELALTGEILNDSEGVLIRIWGEAEDLKRFLPSLLESLPPLARIDKLECSDWVVGKPPDSFRIIASERGAIHTGVLPDAASCDDCVRETLDPFNRRYRYPFTNCTHCGPRFSILRKIPYDRANTSMAQFPLCEDCRSEYENPDDRRFHAQPTACHVCGPKARLRRQDGSPFSLDRFTSLDDIDAAANLLRTGEIVLIKGIGGFHLACDAANASAVNRLRERKGRPHKPLALMARDIEVIARYAEVGELDRRALLSKEAPIVLLKRREPLSLPDSVAPGMCRLGFMLPYTPLHHLLLRRWERPIVLTSGNLTDAPQITDEVEAIEALDGIADWILSHDRTIVNRVDDSVAVVAAGELRLLRRARGYAPAPLSLPEGFSGLPQILALGSELKNTFCLIKDDQAILSQHMGDLADVRVWEEYQIQLARYRDLFAHEPERIAIDAHPGYHASQLGQKISEELGLPLDQIQHHHAHAAAVLGERAIPIDHPLILTVALDGLGYGLDGALWGGELFLANYHRCQRIGRLLPSALLGGEQAMREPWRNTLAQIFLSIGLKNFIEEFPDLAITDWLKKQPLAVYEHMWRQGTRAPSCSSMGRLFDAVAAACSLAPERLSFEGQAAMLLEAAIAPGMIEKIDDGAYLLPVVTDGGLLGLDPRPLWQPLLSDLRRGLELSEISARFHVGLARSLYSWIEEGFQRANPDSRKIVLCGGVFQNVTLLELLQTQLQDSGFEVLASARLPANDGGLSFGQALVSAARALSDKRAQTERRTPSCV</sequence>
<dbReference type="InterPro" id="IPR017968">
    <property type="entry name" value="Acylphosphatase_CS"/>
</dbReference>
<feature type="domain" description="YrdC-like" evidence="11">
    <location>
        <begin position="212"/>
        <end position="397"/>
    </location>
</feature>
<dbReference type="Gene3D" id="3.30.420.360">
    <property type="match status" value="1"/>
</dbReference>
<feature type="domain" description="Acylphosphatase-like" evidence="10">
    <location>
        <begin position="11"/>
        <end position="98"/>
    </location>
</feature>
<dbReference type="PANTHER" id="PTHR42959:SF1">
    <property type="entry name" value="CARBAMOYLTRANSFERASE HYPF"/>
    <property type="match status" value="1"/>
</dbReference>
<keyword evidence="4" id="KW-0479">Metal-binding</keyword>
<protein>
    <recommendedName>
        <fullName evidence="8">Carbamoyltransferase HypF</fullName>
        <ecNumber evidence="8">6.2.-.-</ecNumber>
    </recommendedName>
</protein>
<dbReference type="SUPFAM" id="SSF55821">
    <property type="entry name" value="YrdC/RibB"/>
    <property type="match status" value="1"/>
</dbReference>
<keyword evidence="9" id="KW-0378">Hydrolase</keyword>
<dbReference type="Gene3D" id="3.90.870.50">
    <property type="match status" value="1"/>
</dbReference>
<keyword evidence="3" id="KW-0436">Ligase</keyword>
<dbReference type="Pfam" id="PF07503">
    <property type="entry name" value="zf-HYPF"/>
    <property type="match status" value="2"/>
</dbReference>
<evidence type="ECO:0000313" key="13">
    <source>
        <dbReference type="Proteomes" id="UP000005522"/>
    </source>
</evidence>
<dbReference type="Pfam" id="PF22521">
    <property type="entry name" value="HypF_C_2"/>
    <property type="match status" value="1"/>
</dbReference>
<feature type="active site" evidence="9">
    <location>
        <position position="26"/>
    </location>
</feature>
<evidence type="ECO:0000256" key="4">
    <source>
        <dbReference type="ARBA" id="ARBA00022723"/>
    </source>
</evidence>
<dbReference type="Pfam" id="PF00708">
    <property type="entry name" value="Acylphosphatase"/>
    <property type="match status" value="1"/>
</dbReference>
<dbReference type="PANTHER" id="PTHR42959">
    <property type="entry name" value="CARBAMOYLTRANSFERASE"/>
    <property type="match status" value="1"/>
</dbReference>
<dbReference type="NCBIfam" id="TIGR00143">
    <property type="entry name" value="hypF"/>
    <property type="match status" value="1"/>
</dbReference>
<evidence type="ECO:0000259" key="10">
    <source>
        <dbReference type="PROSITE" id="PS51160"/>
    </source>
</evidence>
<dbReference type="UniPathway" id="UPA00335"/>
<evidence type="ECO:0000256" key="6">
    <source>
        <dbReference type="ARBA" id="ARBA00022833"/>
    </source>
</evidence>
<comment type="function">
    <text evidence="8">Involved in the maturation of [NiFe] hydrogenases. Along with HypE, it catalyzes the synthesis of the CN ligands of the active site iron of [NiFe]-hydrogenases. HypF functions as a carbamoyl transferase using carbamoylphosphate as a substrate and transferring the carboxamido moiety in an ATP-dependent reaction to the thiolate of the C-terminal cysteine of HypE yielding a protein-S-carboxamide.</text>
</comment>
<dbReference type="AlphaFoldDB" id="A0A059ZUZ9"/>
<dbReference type="Gene3D" id="3.30.110.120">
    <property type="match status" value="1"/>
</dbReference>
<dbReference type="Pfam" id="PF17788">
    <property type="entry name" value="HypF_C"/>
    <property type="match status" value="1"/>
</dbReference>
<comment type="similarity">
    <text evidence="2 8">Belongs to the carbamoyltransferase HypF family.</text>
</comment>
<dbReference type="InterPro" id="IPR001792">
    <property type="entry name" value="Acylphosphatase-like_dom"/>
</dbReference>
<gene>
    <name evidence="12" type="ORF">Acaty_c1586</name>
</gene>
<evidence type="ECO:0000256" key="9">
    <source>
        <dbReference type="PROSITE-ProRule" id="PRU00520"/>
    </source>
</evidence>
<dbReference type="InterPro" id="IPR043129">
    <property type="entry name" value="ATPase_NBD"/>
</dbReference>
<keyword evidence="5" id="KW-0863">Zinc-finger</keyword>
<dbReference type="Proteomes" id="UP000005522">
    <property type="component" value="Chromosome"/>
</dbReference>
<evidence type="ECO:0000256" key="8">
    <source>
        <dbReference type="PIRNR" id="PIRNR006256"/>
    </source>
</evidence>
<dbReference type="HOGENOM" id="CLU_009164_0_0_6"/>
<evidence type="ECO:0000256" key="1">
    <source>
        <dbReference type="ARBA" id="ARBA00004711"/>
    </source>
</evidence>
<dbReference type="InterPro" id="IPR036046">
    <property type="entry name" value="Acylphosphatase-like_dom_sf"/>
</dbReference>
<dbReference type="InterPro" id="IPR011125">
    <property type="entry name" value="Znf_HypF"/>
</dbReference>
<dbReference type="SUPFAM" id="SSF54975">
    <property type="entry name" value="Acylphosphatase/BLUF domain-like"/>
    <property type="match status" value="1"/>
</dbReference>
<dbReference type="PROSITE" id="PS51163">
    <property type="entry name" value="YRDC"/>
    <property type="match status" value="1"/>
</dbReference>
<dbReference type="GO" id="GO:0051604">
    <property type="term" value="P:protein maturation"/>
    <property type="evidence" value="ECO:0007669"/>
    <property type="project" value="TreeGrafter"/>
</dbReference>
<comment type="pathway">
    <text evidence="1 8">Protein modification; [NiFe] hydrogenase maturation.</text>
</comment>
<dbReference type="PROSITE" id="PS51160">
    <property type="entry name" value="ACYLPHOSPHATASE_3"/>
    <property type="match status" value="1"/>
</dbReference>
<proteinExistence type="inferred from homology"/>
<dbReference type="eggNOG" id="COG0068">
    <property type="taxonomic scope" value="Bacteria"/>
</dbReference>